<dbReference type="Proteomes" id="UP000247772">
    <property type="component" value="Unassembled WGS sequence"/>
</dbReference>
<dbReference type="AlphaFoldDB" id="A0A2V4TTE2"/>
<evidence type="ECO:0000313" key="2">
    <source>
        <dbReference type="Proteomes" id="UP000247772"/>
    </source>
</evidence>
<name>A0A2V4TTE2_9BURK</name>
<evidence type="ECO:0000313" key="1">
    <source>
        <dbReference type="EMBL" id="PYE21712.1"/>
    </source>
</evidence>
<dbReference type="EMBL" id="QJSQ01000013">
    <property type="protein sequence ID" value="PYE21712.1"/>
    <property type="molecule type" value="Genomic_DNA"/>
</dbReference>
<sequence length="75" mass="8502">MTSMSLASFYRLAVLHPIEFVRQHVQARPVPSVPEHTCKNDPERLERIARYARAGYFNITVTSDSCQIIGEIAPD</sequence>
<protein>
    <submittedName>
        <fullName evidence="1">Uncharacterized protein</fullName>
    </submittedName>
</protein>
<organism evidence="1 2">
    <name type="scientific">Paraburkholderia silvatlantica</name>
    <dbReference type="NCBI Taxonomy" id="321895"/>
    <lineage>
        <taxon>Bacteria</taxon>
        <taxon>Pseudomonadati</taxon>
        <taxon>Pseudomonadota</taxon>
        <taxon>Betaproteobacteria</taxon>
        <taxon>Burkholderiales</taxon>
        <taxon>Burkholderiaceae</taxon>
        <taxon>Paraburkholderia</taxon>
    </lineage>
</organism>
<gene>
    <name evidence="1" type="ORF">C7410_113135</name>
</gene>
<dbReference type="RefSeq" id="WP_110855709.1">
    <property type="nucleotide sequence ID" value="NZ_QJSQ01000013.1"/>
</dbReference>
<reference evidence="1 2" key="1">
    <citation type="submission" date="2018-06" db="EMBL/GenBank/DDBJ databases">
        <title>Genomic Encyclopedia of Type Strains, Phase IV (KMG-V): Genome sequencing to study the core and pangenomes of soil and plant-associated prokaryotes.</title>
        <authorList>
            <person name="Whitman W."/>
        </authorList>
    </citation>
    <scope>NUCLEOTIDE SEQUENCE [LARGE SCALE GENOMIC DNA]</scope>
    <source>
        <strain evidence="1 2">SRCL-318</strain>
    </source>
</reference>
<proteinExistence type="predicted"/>
<dbReference type="OrthoDB" id="9133649at2"/>
<accession>A0A2V4TTE2</accession>
<comment type="caution">
    <text evidence="1">The sequence shown here is derived from an EMBL/GenBank/DDBJ whole genome shotgun (WGS) entry which is preliminary data.</text>
</comment>